<evidence type="ECO:0000313" key="5">
    <source>
        <dbReference type="Proteomes" id="UP000016649"/>
    </source>
</evidence>
<dbReference type="Pfam" id="PF08308">
    <property type="entry name" value="PEGA"/>
    <property type="match status" value="1"/>
</dbReference>
<feature type="transmembrane region" description="Helical" evidence="1">
    <location>
        <begin position="84"/>
        <end position="101"/>
    </location>
</feature>
<gene>
    <name evidence="4" type="ORF">HMPREF9193_01508</name>
</gene>
<dbReference type="PROSITE" id="PS51257">
    <property type="entry name" value="PROKAR_LIPOPROTEIN"/>
    <property type="match status" value="1"/>
</dbReference>
<evidence type="ECO:0000259" key="3">
    <source>
        <dbReference type="Pfam" id="PF08308"/>
    </source>
</evidence>
<feature type="chain" id="PRO_5046373671" description="PEGA domain-containing protein" evidence="2">
    <location>
        <begin position="21"/>
        <end position="121"/>
    </location>
</feature>
<protein>
    <recommendedName>
        <fullName evidence="3">PEGA domain-containing protein</fullName>
    </recommendedName>
</protein>
<dbReference type="InterPro" id="IPR013229">
    <property type="entry name" value="PEGA"/>
</dbReference>
<organism evidence="4 5">
    <name type="scientific">Treponema lecithinolyticum ATCC 700332</name>
    <dbReference type="NCBI Taxonomy" id="1321815"/>
    <lineage>
        <taxon>Bacteria</taxon>
        <taxon>Pseudomonadati</taxon>
        <taxon>Spirochaetota</taxon>
        <taxon>Spirochaetia</taxon>
        <taxon>Spirochaetales</taxon>
        <taxon>Treponemataceae</taxon>
        <taxon>Treponema</taxon>
    </lineage>
</organism>
<comment type="caution">
    <text evidence="4">The sequence shown here is derived from an EMBL/GenBank/DDBJ whole genome shotgun (WGS) entry which is preliminary data.</text>
</comment>
<reference evidence="4 5" key="1">
    <citation type="submission" date="2013-08" db="EMBL/GenBank/DDBJ databases">
        <authorList>
            <person name="Weinstock G."/>
            <person name="Sodergren E."/>
            <person name="Wylie T."/>
            <person name="Fulton L."/>
            <person name="Fulton R."/>
            <person name="Fronick C."/>
            <person name="O'Laughlin M."/>
            <person name="Godfrey J."/>
            <person name="Miner T."/>
            <person name="Herter B."/>
            <person name="Appelbaum E."/>
            <person name="Cordes M."/>
            <person name="Lek S."/>
            <person name="Wollam A."/>
            <person name="Pepin K.H."/>
            <person name="Palsikar V.B."/>
            <person name="Mitreva M."/>
            <person name="Wilson R.K."/>
        </authorList>
    </citation>
    <scope>NUCLEOTIDE SEQUENCE [LARGE SCALE GENOMIC DNA]</scope>
    <source>
        <strain evidence="4 5">ATCC 700332</strain>
    </source>
</reference>
<dbReference type="EMBL" id="AWVH01000037">
    <property type="protein sequence ID" value="ERJ92348.1"/>
    <property type="molecule type" value="Genomic_DNA"/>
</dbReference>
<feature type="signal peptide" evidence="2">
    <location>
        <begin position="1"/>
        <end position="20"/>
    </location>
</feature>
<accession>A0ABN0NXP7</accession>
<keyword evidence="5" id="KW-1185">Reference proteome</keyword>
<evidence type="ECO:0000256" key="1">
    <source>
        <dbReference type="SAM" id="Phobius"/>
    </source>
</evidence>
<name>A0ABN0NXP7_TRELE</name>
<keyword evidence="1" id="KW-1133">Transmembrane helix</keyword>
<dbReference type="RefSeq" id="WP_021687710.1">
    <property type="nucleotide sequence ID" value="NZ_KI260569.1"/>
</dbReference>
<keyword evidence="1" id="KW-0472">Membrane</keyword>
<sequence length="121" mass="13576">MKKIGAVVLLSVFVLTLVTSCVTHTRVSFNTDVPGADVYVDGEYIGKTPATTRMSNAVWDDPDILIRKDGYKDIHTGTKKEIKAVNLIFGLFFWLPSLLWVQGPLSHQYYMLTPENNNLNT</sequence>
<dbReference type="Proteomes" id="UP000016649">
    <property type="component" value="Unassembled WGS sequence"/>
</dbReference>
<keyword evidence="1" id="KW-0812">Transmembrane</keyword>
<keyword evidence="2" id="KW-0732">Signal</keyword>
<evidence type="ECO:0000313" key="4">
    <source>
        <dbReference type="EMBL" id="ERJ92348.1"/>
    </source>
</evidence>
<evidence type="ECO:0000256" key="2">
    <source>
        <dbReference type="SAM" id="SignalP"/>
    </source>
</evidence>
<proteinExistence type="predicted"/>
<feature type="domain" description="PEGA" evidence="3">
    <location>
        <begin position="27"/>
        <end position="74"/>
    </location>
</feature>